<name>A0A2V3VSC8_9BACI</name>
<feature type="transmembrane region" description="Helical" evidence="1">
    <location>
        <begin position="240"/>
        <end position="266"/>
    </location>
</feature>
<dbReference type="AlphaFoldDB" id="A0A2V3VSC8"/>
<protein>
    <submittedName>
        <fullName evidence="2">Uncharacterized protein YybS (DUF2232 family)</fullName>
    </submittedName>
</protein>
<dbReference type="Proteomes" id="UP000247978">
    <property type="component" value="Unassembled WGS sequence"/>
</dbReference>
<evidence type="ECO:0000313" key="3">
    <source>
        <dbReference type="Proteomes" id="UP000247978"/>
    </source>
</evidence>
<proteinExistence type="predicted"/>
<accession>A0A2V3VSC8</accession>
<gene>
    <name evidence="2" type="ORF">DFR56_11581</name>
</gene>
<feature type="transmembrane region" description="Helical" evidence="1">
    <location>
        <begin position="101"/>
        <end position="123"/>
    </location>
</feature>
<feature type="transmembrane region" description="Helical" evidence="1">
    <location>
        <begin position="213"/>
        <end position="234"/>
    </location>
</feature>
<keyword evidence="1" id="KW-1133">Transmembrane helix</keyword>
<keyword evidence="1" id="KW-0812">Transmembrane</keyword>
<feature type="transmembrane region" description="Helical" evidence="1">
    <location>
        <begin position="278"/>
        <end position="301"/>
    </location>
</feature>
<comment type="caution">
    <text evidence="2">The sequence shown here is derived from an EMBL/GenBank/DDBJ whole genome shotgun (WGS) entry which is preliminary data.</text>
</comment>
<keyword evidence="3" id="KW-1185">Reference proteome</keyword>
<keyword evidence="1" id="KW-0472">Membrane</keyword>
<evidence type="ECO:0000256" key="1">
    <source>
        <dbReference type="SAM" id="Phobius"/>
    </source>
</evidence>
<dbReference type="Pfam" id="PF09991">
    <property type="entry name" value="DUF2232"/>
    <property type="match status" value="1"/>
</dbReference>
<organism evidence="2 3">
    <name type="scientific">Pseudogracilibacillus auburnensis</name>
    <dbReference type="NCBI Taxonomy" id="1494959"/>
    <lineage>
        <taxon>Bacteria</taxon>
        <taxon>Bacillati</taxon>
        <taxon>Bacillota</taxon>
        <taxon>Bacilli</taxon>
        <taxon>Bacillales</taxon>
        <taxon>Bacillaceae</taxon>
        <taxon>Pseudogracilibacillus</taxon>
    </lineage>
</organism>
<sequence length="317" mass="35148">MNQSKKITDGALLTAVYIALLLIVVFVPVVVSFGIFILPIPFILYASRHGFKPTIIMFLVALLLSLVFATAVSLPLTVLAGIGGMTIGSAIHRNLTAYETWAQGTVGFIIGIVIVVLLLQLLLGINIYNEMDVAIEDSVTMTKTIMDQMGLGGPETDEQIEQLEKQMYDFKDIIPSSIAAISILLAFLSQWLSYKLMNRIENKRLAFPPFKQLNFPIAIIWIYFIALILGLINLDPDGAIYLVVANVMALTIILIAIQGFSFIFFYADHKKVHKAVPITILVISLLFPFLFLFIIRIIGIIDLGFSLKRRLANGNKT</sequence>
<feature type="transmembrane region" description="Helical" evidence="1">
    <location>
        <begin position="55"/>
        <end position="80"/>
    </location>
</feature>
<dbReference type="RefSeq" id="WP_110396800.1">
    <property type="nucleotide sequence ID" value="NZ_JADIJL010000019.1"/>
</dbReference>
<dbReference type="PANTHER" id="PTHR41324:SF1">
    <property type="entry name" value="DUF2232 DOMAIN-CONTAINING PROTEIN"/>
    <property type="match status" value="1"/>
</dbReference>
<evidence type="ECO:0000313" key="2">
    <source>
        <dbReference type="EMBL" id="PXW83608.1"/>
    </source>
</evidence>
<dbReference type="OrthoDB" id="2987886at2"/>
<feature type="transmembrane region" description="Helical" evidence="1">
    <location>
        <begin position="173"/>
        <end position="192"/>
    </location>
</feature>
<reference evidence="2 3" key="1">
    <citation type="submission" date="2018-05" db="EMBL/GenBank/DDBJ databases">
        <title>Genomic Encyclopedia of Type Strains, Phase IV (KMG-IV): sequencing the most valuable type-strain genomes for metagenomic binning, comparative biology and taxonomic classification.</title>
        <authorList>
            <person name="Goeker M."/>
        </authorList>
    </citation>
    <scope>NUCLEOTIDE SEQUENCE [LARGE SCALE GENOMIC DNA]</scope>
    <source>
        <strain evidence="2 3">DSM 28556</strain>
    </source>
</reference>
<dbReference type="EMBL" id="QJJQ01000015">
    <property type="protein sequence ID" value="PXW83608.1"/>
    <property type="molecule type" value="Genomic_DNA"/>
</dbReference>
<dbReference type="InterPro" id="IPR018710">
    <property type="entry name" value="DUF2232"/>
</dbReference>
<feature type="transmembrane region" description="Helical" evidence="1">
    <location>
        <begin position="12"/>
        <end position="43"/>
    </location>
</feature>
<dbReference type="PANTHER" id="PTHR41324">
    <property type="entry name" value="MEMBRANE PROTEIN-RELATED"/>
    <property type="match status" value="1"/>
</dbReference>